<keyword evidence="4" id="KW-1185">Reference proteome</keyword>
<feature type="domain" description="C2H2-type" evidence="2">
    <location>
        <begin position="4"/>
        <end position="32"/>
    </location>
</feature>
<evidence type="ECO:0000313" key="3">
    <source>
        <dbReference type="EMBL" id="OAA74951.1"/>
    </source>
</evidence>
<proteinExistence type="predicted"/>
<name>A0A168FBV3_CORDF</name>
<protein>
    <submittedName>
        <fullName evidence="3">Zinc finger, C2H2</fullName>
    </submittedName>
</protein>
<keyword evidence="1" id="KW-0479">Metal-binding</keyword>
<evidence type="ECO:0000313" key="4">
    <source>
        <dbReference type="Proteomes" id="UP000076881"/>
    </source>
</evidence>
<dbReference type="GO" id="GO:0008270">
    <property type="term" value="F:zinc ion binding"/>
    <property type="evidence" value="ECO:0007669"/>
    <property type="project" value="UniProtKB-KW"/>
</dbReference>
<dbReference type="InterPro" id="IPR013087">
    <property type="entry name" value="Znf_C2H2_type"/>
</dbReference>
<dbReference type="Proteomes" id="UP000076881">
    <property type="component" value="Unassembled WGS sequence"/>
</dbReference>
<dbReference type="STRING" id="1081108.A0A168FBV3"/>
<evidence type="ECO:0000256" key="1">
    <source>
        <dbReference type="PROSITE-ProRule" id="PRU00042"/>
    </source>
</evidence>
<keyword evidence="1" id="KW-0862">Zinc</keyword>
<reference evidence="3 4" key="1">
    <citation type="journal article" date="2016" name="Genome Biol. Evol.">
        <title>Divergent and convergent evolution of fungal pathogenicity.</title>
        <authorList>
            <person name="Shang Y."/>
            <person name="Xiao G."/>
            <person name="Zheng P."/>
            <person name="Cen K."/>
            <person name="Zhan S."/>
            <person name="Wang C."/>
        </authorList>
    </citation>
    <scope>NUCLEOTIDE SEQUENCE [LARGE SCALE GENOMIC DNA]</scope>
    <source>
        <strain evidence="3 4">RCEF 1005</strain>
    </source>
</reference>
<dbReference type="PROSITE" id="PS00028">
    <property type="entry name" value="ZINC_FINGER_C2H2_1"/>
    <property type="match status" value="1"/>
</dbReference>
<gene>
    <name evidence="3" type="ORF">LEL_06939</name>
</gene>
<dbReference type="OrthoDB" id="3524154at2759"/>
<organism evidence="3 4">
    <name type="scientific">Akanthomyces lecanii RCEF 1005</name>
    <dbReference type="NCBI Taxonomy" id="1081108"/>
    <lineage>
        <taxon>Eukaryota</taxon>
        <taxon>Fungi</taxon>
        <taxon>Dikarya</taxon>
        <taxon>Ascomycota</taxon>
        <taxon>Pezizomycotina</taxon>
        <taxon>Sordariomycetes</taxon>
        <taxon>Hypocreomycetidae</taxon>
        <taxon>Hypocreales</taxon>
        <taxon>Cordycipitaceae</taxon>
        <taxon>Akanthomyces</taxon>
        <taxon>Cordyceps confragosa</taxon>
    </lineage>
</organism>
<comment type="caution">
    <text evidence="3">The sequence shown here is derived from an EMBL/GenBank/DDBJ whole genome shotgun (WGS) entry which is preliminary data.</text>
</comment>
<evidence type="ECO:0000259" key="2">
    <source>
        <dbReference type="PROSITE" id="PS50157"/>
    </source>
</evidence>
<accession>A0A168FBV3</accession>
<dbReference type="PROSITE" id="PS50157">
    <property type="entry name" value="ZINC_FINGER_C2H2_2"/>
    <property type="match status" value="1"/>
</dbReference>
<sequence length="156" mass="18366">MKQYECNYCSHRFKNKNEAKRHEQSLHVRPRTWSCLALTDHGRAFYESTSRPGEADVCGYCGDEFARSGTLSRDALNKSLTDQDWDERIRHLKEAHKFRECNSSQNFYRADHIRQHNKLCHAATRGKWTNMLDNACLINEDPVRSNAVLRQLERCY</sequence>
<keyword evidence="1" id="KW-0863">Zinc-finger</keyword>
<dbReference type="AlphaFoldDB" id="A0A168FBV3"/>
<dbReference type="EMBL" id="AZHF01000005">
    <property type="protein sequence ID" value="OAA74951.1"/>
    <property type="molecule type" value="Genomic_DNA"/>
</dbReference>
<dbReference type="Gene3D" id="3.30.160.60">
    <property type="entry name" value="Classic Zinc Finger"/>
    <property type="match status" value="1"/>
</dbReference>